<evidence type="ECO:0000313" key="1">
    <source>
        <dbReference type="EMBL" id="KAH7845745.1"/>
    </source>
</evidence>
<reference evidence="1 2" key="1">
    <citation type="journal article" date="2021" name="Hortic Res">
        <title>High-quality reference genome and annotation aids understanding of berry development for evergreen blueberry (Vaccinium darrowii).</title>
        <authorList>
            <person name="Yu J."/>
            <person name="Hulse-Kemp A.M."/>
            <person name="Babiker E."/>
            <person name="Staton M."/>
        </authorList>
    </citation>
    <scope>NUCLEOTIDE SEQUENCE [LARGE SCALE GENOMIC DNA]</scope>
    <source>
        <strain evidence="2">cv. NJ 8807/NJ 8810</strain>
        <tissue evidence="1">Young leaf</tissue>
    </source>
</reference>
<keyword evidence="2" id="KW-1185">Reference proteome</keyword>
<gene>
    <name evidence="1" type="ORF">Vadar_005506</name>
</gene>
<protein>
    <submittedName>
        <fullName evidence="1">Uncharacterized protein</fullName>
    </submittedName>
</protein>
<sequence>MRRDEPRMIIGEELMSPRSFARVAKEITQKYEVECQSKHVENRLKTIKSTWKIISDLCYMKSGFGWDDNLRMITCGEKVIDEYIAAHPEHEAFLNKKIEMYDEMALVVGKDMGTSQIGEVALAIKKLGDDWFDVKDFYDEVMKTEGFDEFTFASAFDHLVENEKVAKAFMVKSARLRRAWLEGFFNMNA</sequence>
<name>A0ACB7XYJ7_9ERIC</name>
<proteinExistence type="predicted"/>
<organism evidence="1 2">
    <name type="scientific">Vaccinium darrowii</name>
    <dbReference type="NCBI Taxonomy" id="229202"/>
    <lineage>
        <taxon>Eukaryota</taxon>
        <taxon>Viridiplantae</taxon>
        <taxon>Streptophyta</taxon>
        <taxon>Embryophyta</taxon>
        <taxon>Tracheophyta</taxon>
        <taxon>Spermatophyta</taxon>
        <taxon>Magnoliopsida</taxon>
        <taxon>eudicotyledons</taxon>
        <taxon>Gunneridae</taxon>
        <taxon>Pentapetalae</taxon>
        <taxon>asterids</taxon>
        <taxon>Ericales</taxon>
        <taxon>Ericaceae</taxon>
        <taxon>Vaccinioideae</taxon>
        <taxon>Vaccinieae</taxon>
        <taxon>Vaccinium</taxon>
    </lineage>
</organism>
<dbReference type="EMBL" id="CM037155">
    <property type="protein sequence ID" value="KAH7845745.1"/>
    <property type="molecule type" value="Genomic_DNA"/>
</dbReference>
<comment type="caution">
    <text evidence="1">The sequence shown here is derived from an EMBL/GenBank/DDBJ whole genome shotgun (WGS) entry which is preliminary data.</text>
</comment>
<dbReference type="Proteomes" id="UP000828048">
    <property type="component" value="Chromosome 5"/>
</dbReference>
<evidence type="ECO:0000313" key="2">
    <source>
        <dbReference type="Proteomes" id="UP000828048"/>
    </source>
</evidence>
<accession>A0ACB7XYJ7</accession>